<evidence type="ECO:0000313" key="3">
    <source>
        <dbReference type="Proteomes" id="UP000673975"/>
    </source>
</evidence>
<dbReference type="Proteomes" id="UP000673975">
    <property type="component" value="Unassembled WGS sequence"/>
</dbReference>
<feature type="transmembrane region" description="Helical" evidence="1">
    <location>
        <begin position="46"/>
        <end position="65"/>
    </location>
</feature>
<dbReference type="AlphaFoldDB" id="A0A8J7RKG0"/>
<keyword evidence="3" id="KW-1185">Reference proteome</keyword>
<dbReference type="RefSeq" id="WP_210511995.1">
    <property type="nucleotide sequence ID" value="NZ_JAFIDN010000006.1"/>
</dbReference>
<keyword evidence="1" id="KW-1133">Transmembrane helix</keyword>
<accession>A0A8J7RKG0</accession>
<evidence type="ECO:0000256" key="1">
    <source>
        <dbReference type="SAM" id="Phobius"/>
    </source>
</evidence>
<sequence length="529" mass="62412">MYRKLPPLAAPPKSGLIGTYAKPVRDDVFPGWILYTLSSVTFRRSVFTFLALLILTIFWTILPAGPASSRTRNTLFGWDEWVRMMIHDPSHSYGGVFYDRGLYRYVTPLMPKEHDLDLHTYEFTTVDLYEWYYSGEDGFRAYTGSMNLGKFLTSYDLRNRLELSDRMDMNIHVHRRSDMRSDRGLLWLGFDYNLRNGRTLGIRQTLTEEKSDLDVALFYRHGRPGYGFIQLESNILDYGNNAIYALSKSRDRDFDESRKYHRRPVLFSFRASSPEWSGWRGEAMAGILTRSQTQVGAQSRVDINTRDRQKSHYAGTLLEWSADWITAALTWQYKYSWFARENYTDNYTEPIDYGNSQVQSRFGVFLGLQTGRVQFQNWVFRANVRDNQKDEHREVFWQWGQFNYQIYPFVFRENRIMMKNRILYMPEMRGFLGGIEWNADYRDFTSDTFISEEFGIISGFAYQENYPWSLVETNERVTLLFGYRFSPRACLFMGLSYDVDGDMYIGRLNMKSDSRSHFDGGFGRLMMTW</sequence>
<evidence type="ECO:0000313" key="2">
    <source>
        <dbReference type="EMBL" id="MBP3192877.1"/>
    </source>
</evidence>
<name>A0A8J7RKG0_9BACT</name>
<reference evidence="2" key="1">
    <citation type="submission" date="2021-02" db="EMBL/GenBank/DDBJ databases">
        <title>Natronogracilivirga saccharolytica gen. nov. sp. nov. a new anaerobic, haloalkiliphilic carbohydrate-fermenting bacterium from soda lake and proposing of Cyclonatronumiaceae fam. nov. in the phylum Balneolaeota.</title>
        <authorList>
            <person name="Zhilina T.N."/>
            <person name="Sorokin D.Y."/>
            <person name="Zavarzina D.G."/>
            <person name="Toshchakov S.V."/>
            <person name="Kublanov I.V."/>
        </authorList>
    </citation>
    <scope>NUCLEOTIDE SEQUENCE</scope>
    <source>
        <strain evidence="2">Z-1702</strain>
    </source>
</reference>
<keyword evidence="1" id="KW-0812">Transmembrane</keyword>
<comment type="caution">
    <text evidence="2">The sequence shown here is derived from an EMBL/GenBank/DDBJ whole genome shotgun (WGS) entry which is preliminary data.</text>
</comment>
<protein>
    <submittedName>
        <fullName evidence="2">Uncharacterized protein</fullName>
    </submittedName>
</protein>
<dbReference type="EMBL" id="JAFIDN010000006">
    <property type="protein sequence ID" value="MBP3192877.1"/>
    <property type="molecule type" value="Genomic_DNA"/>
</dbReference>
<proteinExistence type="predicted"/>
<keyword evidence="1" id="KW-0472">Membrane</keyword>
<organism evidence="2 3">
    <name type="scientific">Natronogracilivirga saccharolytica</name>
    <dbReference type="NCBI Taxonomy" id="2812953"/>
    <lineage>
        <taxon>Bacteria</taxon>
        <taxon>Pseudomonadati</taxon>
        <taxon>Balneolota</taxon>
        <taxon>Balneolia</taxon>
        <taxon>Balneolales</taxon>
        <taxon>Cyclonatronaceae</taxon>
        <taxon>Natronogracilivirga</taxon>
    </lineage>
</organism>
<gene>
    <name evidence="2" type="ORF">NATSA_09405</name>
</gene>